<keyword evidence="1" id="KW-0732">Signal</keyword>
<accession>A0A0J6JD09</accession>
<dbReference type="RefSeq" id="WP_048373218.1">
    <property type="nucleotide sequence ID" value="NZ_CP181271.1"/>
</dbReference>
<feature type="signal peptide" evidence="1">
    <location>
        <begin position="1"/>
        <end position="22"/>
    </location>
</feature>
<dbReference type="EMBL" id="WIWF01000008">
    <property type="protein sequence ID" value="MQT73353.1"/>
    <property type="molecule type" value="Genomic_DNA"/>
</dbReference>
<proteinExistence type="predicted"/>
<reference evidence="4 5" key="1">
    <citation type="submission" date="2019-10" db="EMBL/GenBank/DDBJ databases">
        <title>Evaluation of single-gene subtyping targets for Pseudomonas.</title>
        <authorList>
            <person name="Reichler S.J."/>
            <person name="Orsi R.H."/>
            <person name="Wiedmann M."/>
            <person name="Martin N.H."/>
            <person name="Murphy S.I."/>
        </authorList>
    </citation>
    <scope>NUCLEOTIDE SEQUENCE [LARGE SCALE GENOMIC DNA]</scope>
    <source>
        <strain evidence="3 5">FSL R10-2107</strain>
        <strain evidence="2 4">FSL R10-2932</strain>
    </source>
</reference>
<evidence type="ECO:0000313" key="4">
    <source>
        <dbReference type="Proteomes" id="UP000447574"/>
    </source>
</evidence>
<dbReference type="Proteomes" id="UP000447574">
    <property type="component" value="Unassembled WGS sequence"/>
</dbReference>
<dbReference type="AlphaFoldDB" id="A0A0J6JD09"/>
<accession>A0A0J6HXD9</accession>
<evidence type="ECO:0000313" key="5">
    <source>
        <dbReference type="Proteomes" id="UP000470186"/>
    </source>
</evidence>
<evidence type="ECO:0000313" key="3">
    <source>
        <dbReference type="EMBL" id="MQU34882.1"/>
    </source>
</evidence>
<sequence>MKRTALAGLFVSAAMLASPVFAADDLCQINLIKIADAQATLLATSENTKGDIDAMVEKAKGEQAAGKTEDCIATTTQALQKLQNLTKGGDDK</sequence>
<keyword evidence="5" id="KW-1185">Reference proteome</keyword>
<gene>
    <name evidence="3" type="ORF">GHO30_26525</name>
    <name evidence="2" type="ORF">GHO37_03425</name>
</gene>
<evidence type="ECO:0000313" key="2">
    <source>
        <dbReference type="EMBL" id="MQT73353.1"/>
    </source>
</evidence>
<comment type="caution">
    <text evidence="2">The sequence shown here is derived from an EMBL/GenBank/DDBJ whole genome shotgun (WGS) entry which is preliminary data.</text>
</comment>
<dbReference type="Proteomes" id="UP000470186">
    <property type="component" value="Unassembled WGS sequence"/>
</dbReference>
<dbReference type="OrthoDB" id="7026422at2"/>
<name>A0A0J6JD09_9PSED</name>
<evidence type="ECO:0000256" key="1">
    <source>
        <dbReference type="SAM" id="SignalP"/>
    </source>
</evidence>
<dbReference type="EMBL" id="WIVX01000230">
    <property type="protein sequence ID" value="MQU34882.1"/>
    <property type="molecule type" value="Genomic_DNA"/>
</dbReference>
<feature type="chain" id="PRO_5044544108" evidence="1">
    <location>
        <begin position="23"/>
        <end position="92"/>
    </location>
</feature>
<organism evidence="2 4">
    <name type="scientific">Pseudomonas helleri</name>
    <dbReference type="NCBI Taxonomy" id="1608996"/>
    <lineage>
        <taxon>Bacteria</taxon>
        <taxon>Pseudomonadati</taxon>
        <taxon>Pseudomonadota</taxon>
        <taxon>Gammaproteobacteria</taxon>
        <taxon>Pseudomonadales</taxon>
        <taxon>Pseudomonadaceae</taxon>
        <taxon>Pseudomonas</taxon>
    </lineage>
</organism>
<protein>
    <submittedName>
        <fullName evidence="2">Uncharacterized protein</fullName>
    </submittedName>
</protein>